<dbReference type="InterPro" id="IPR003439">
    <property type="entry name" value="ABC_transporter-like_ATP-bd"/>
</dbReference>
<keyword evidence="1" id="KW-0677">Repeat</keyword>
<dbReference type="GO" id="GO:0016887">
    <property type="term" value="F:ATP hydrolysis activity"/>
    <property type="evidence" value="ECO:0007669"/>
    <property type="project" value="InterPro"/>
</dbReference>
<evidence type="ECO:0000256" key="1">
    <source>
        <dbReference type="ARBA" id="ARBA00022737"/>
    </source>
</evidence>
<dbReference type="PROSITE" id="PS00211">
    <property type="entry name" value="ABC_TRANSPORTER_1"/>
    <property type="match status" value="1"/>
</dbReference>
<protein>
    <recommendedName>
        <fullName evidence="2">ABC transporter domain-containing protein</fullName>
    </recommendedName>
</protein>
<dbReference type="Gene3D" id="3.40.50.300">
    <property type="entry name" value="P-loop containing nucleotide triphosphate hydrolases"/>
    <property type="match status" value="1"/>
</dbReference>
<proteinExistence type="predicted"/>
<feature type="domain" description="ABC transporter" evidence="2">
    <location>
        <begin position="127"/>
        <end position="182"/>
    </location>
</feature>
<evidence type="ECO:0000313" key="3">
    <source>
        <dbReference type="EMBL" id="CAE0696046.1"/>
    </source>
</evidence>
<dbReference type="AlphaFoldDB" id="A0A7S3ZW86"/>
<dbReference type="InterPro" id="IPR050611">
    <property type="entry name" value="ABCF"/>
</dbReference>
<dbReference type="PANTHER" id="PTHR19211">
    <property type="entry name" value="ATP-BINDING TRANSPORT PROTEIN-RELATED"/>
    <property type="match status" value="1"/>
</dbReference>
<dbReference type="GO" id="GO:0005524">
    <property type="term" value="F:ATP binding"/>
    <property type="evidence" value="ECO:0007669"/>
    <property type="project" value="InterPro"/>
</dbReference>
<gene>
    <name evidence="3" type="ORF">PCAL00307_LOCUS11482</name>
</gene>
<organism evidence="3">
    <name type="scientific">Pelagomonas calceolata</name>
    <dbReference type="NCBI Taxonomy" id="35677"/>
    <lineage>
        <taxon>Eukaryota</taxon>
        <taxon>Sar</taxon>
        <taxon>Stramenopiles</taxon>
        <taxon>Ochrophyta</taxon>
        <taxon>Pelagophyceae</taxon>
        <taxon>Pelagomonadales</taxon>
        <taxon>Pelagomonadaceae</taxon>
        <taxon>Pelagomonas</taxon>
    </lineage>
</organism>
<name>A0A7S3ZW86_9STRA</name>
<dbReference type="PANTHER" id="PTHR19211:SF5">
    <property type="entry name" value="ELONGATION FACTOR 3A-RELATED"/>
    <property type="match status" value="1"/>
</dbReference>
<dbReference type="EMBL" id="HBIW01013374">
    <property type="protein sequence ID" value="CAE0696046.1"/>
    <property type="molecule type" value="Transcribed_RNA"/>
</dbReference>
<accession>A0A7S3ZW86</accession>
<dbReference type="InterPro" id="IPR027417">
    <property type="entry name" value="P-loop_NTPase"/>
</dbReference>
<dbReference type="SUPFAM" id="SSF52540">
    <property type="entry name" value="P-loop containing nucleoside triphosphate hydrolases"/>
    <property type="match status" value="1"/>
</dbReference>
<reference evidence="3" key="1">
    <citation type="submission" date="2021-01" db="EMBL/GenBank/DDBJ databases">
        <authorList>
            <person name="Corre E."/>
            <person name="Pelletier E."/>
            <person name="Niang G."/>
            <person name="Scheremetjew M."/>
            <person name="Finn R."/>
            <person name="Kale V."/>
            <person name="Holt S."/>
            <person name="Cochrane G."/>
            <person name="Meng A."/>
            <person name="Brown T."/>
            <person name="Cohen L."/>
        </authorList>
    </citation>
    <scope>NUCLEOTIDE SEQUENCE</scope>
    <source>
        <strain evidence="3">CCMP1756</strain>
    </source>
</reference>
<sequence length="312" mass="35377">MDKTPNEYIRWRYAGGEDREAIAKDTMKISDAELELQKTVIDFVYTDPDTAKTTKTKRVIKRLTGERKTNKSTKENDYEVQFKAPHDSDDCKHFYGYKKLVKWGWDKACKKVDVKVAQAASGMFRPLTSSNVESHLKNVGLDAEFATHHRISALSGGQKVKVVLGAAMWMQPHLVILDEPTNYLDRESLGALADAIREFEGGVVIISHNNDFTTALCPETWVVEKDEDEISRPNCRGDPEWMKNALATKCDDQQAITEVTDAYGNVTEIKAKKTLTKKEIKKMTKEIKAKIKSGAELDEDEEAFAEEHELWK</sequence>
<evidence type="ECO:0000259" key="2">
    <source>
        <dbReference type="Pfam" id="PF00005"/>
    </source>
</evidence>
<dbReference type="Pfam" id="PF00005">
    <property type="entry name" value="ABC_tran"/>
    <property type="match status" value="1"/>
</dbReference>
<dbReference type="InterPro" id="IPR017871">
    <property type="entry name" value="ABC_transporter-like_CS"/>
</dbReference>